<feature type="region of interest" description="Disordered" evidence="1">
    <location>
        <begin position="968"/>
        <end position="999"/>
    </location>
</feature>
<feature type="region of interest" description="Disordered" evidence="1">
    <location>
        <begin position="838"/>
        <end position="951"/>
    </location>
</feature>
<organism evidence="3 4">
    <name type="scientific">Folsomia candida</name>
    <name type="common">Springtail</name>
    <dbReference type="NCBI Taxonomy" id="158441"/>
    <lineage>
        <taxon>Eukaryota</taxon>
        <taxon>Metazoa</taxon>
        <taxon>Ecdysozoa</taxon>
        <taxon>Arthropoda</taxon>
        <taxon>Hexapoda</taxon>
        <taxon>Collembola</taxon>
        <taxon>Entomobryomorpha</taxon>
        <taxon>Isotomoidea</taxon>
        <taxon>Isotomidae</taxon>
        <taxon>Proisotominae</taxon>
        <taxon>Folsomia</taxon>
    </lineage>
</organism>
<comment type="caution">
    <text evidence="3">The sequence shown here is derived from an EMBL/GenBank/DDBJ whole genome shotgun (WGS) entry which is preliminary data.</text>
</comment>
<sequence length="1119" mass="121584">MSILKRSDLQPIVSSKKRDPRSDYYRRKKFRKSGKHSSNNNTTTTATSTEEEYLQEENSSNHLEKHSSFVVKLVGRRRPDGGGGGTAIPPPPSSTEVMTWFKGCASGPPTQHSHSHQGGRNSRSGMGAAESRSSRDALAKSRSQSSSALYHPPPPPSGAGNATTTTPIGNAVSASMWDIPHQHNQSPAKVRHHHHPKDNKRCCNLNKIVGGNNSRSKLYAVSCPDVAHQALIAHNHQHQGHPPATTANKTHQYQNNIPEEALHFILPPPEGYRTVVVPPHHHQANCPLSRDLLLQSHQHHSLTQLHLNNSGVPQPAAAACSMNGPMSLSYSHLPSSYLLQQHPLMTSLNHTHHSHHNHNYNNASRVVPPPPQQSEPVKVRHTESAPDLDSIFPAFVIPENIFEVHLTRDGRGLGLSVTGGRDSGEKFPGLIRIKKVFPASPASECGRILGWDVILQANGTPLTGLANHEALSVLRTTPTTTILTLCRPPPYTPGFSDSPSSTVPDHPHFPYNSYNPHHNQEPHLPQQKSKSLSSLKIPQNSITPNNSKSGHFGEFEVTLEKVCGSLGFTLRQEDTSILGHYVRALVKEPALSDGRIQPGDKIISVNGTDLSGLSHGDAINFLRQCGSSVTLRLWRDVSPTPVSPLSPSESVRGLKPKPLRQEALDMLNDLAVRKQSAEWKHSLPGSVSVGGGGGGGRSCGLRTHNNRSTTNTDDGSNGPATLPRRRGVNQHTTPIITPSPEVLSAALSRFASPKETNVQPQPSQPPVPPLEDDDESRSSGSGESTPMSKKAGLVAGDPYRAYTDLRSDSIVSANSTLNENEEDAEDGELKHRWASFNNRHHNNGVDQNHTSEPNFRSGQPKYQSAILPSTATSKNKKRDGTQFGSGFRLPPALFERGEAETESGALSDEYLQTQQSCDDRKGRKKKSLSSTTPTTTSSLSSSSSSSGGGKLGNSTLLKWKGVLLEDDEDDKHASGGSDRHNYLSVDVDLENGTRRSPDGREFRECDVEISATTQENGEQIFTVELSRRWCSRLGFSLQGRDGHTHISAVYPNSVASKDGRLRVGDELVMVNGETIRDMDTSQVIDMMRKTRGIISITLLRRSEGNGDGGSGSESEMGLR</sequence>
<feature type="region of interest" description="Disordered" evidence="1">
    <location>
        <begin position="682"/>
        <end position="794"/>
    </location>
</feature>
<dbReference type="Gene3D" id="2.30.42.10">
    <property type="match status" value="3"/>
</dbReference>
<feature type="compositionally biased region" description="Low complexity" evidence="1">
    <location>
        <begin position="37"/>
        <end position="48"/>
    </location>
</feature>
<evidence type="ECO:0000259" key="2">
    <source>
        <dbReference type="PROSITE" id="PS50106"/>
    </source>
</evidence>
<dbReference type="AlphaFoldDB" id="A0A226ERW1"/>
<feature type="compositionally biased region" description="Low complexity" evidence="1">
    <location>
        <begin position="637"/>
        <end position="651"/>
    </location>
</feature>
<keyword evidence="3" id="KW-0675">Receptor</keyword>
<feature type="domain" description="PDZ" evidence="2">
    <location>
        <begin position="403"/>
        <end position="489"/>
    </location>
</feature>
<feature type="region of interest" description="Disordered" evidence="1">
    <location>
        <begin position="1"/>
        <end position="168"/>
    </location>
</feature>
<evidence type="ECO:0000313" key="4">
    <source>
        <dbReference type="Proteomes" id="UP000198287"/>
    </source>
</evidence>
<dbReference type="PANTHER" id="PTHR46900:SF2">
    <property type="entry name" value="TYROSINE-PROTEIN PHOSPHATASE NON-RECEPTOR TYPE 13"/>
    <property type="match status" value="1"/>
</dbReference>
<dbReference type="InterPro" id="IPR001478">
    <property type="entry name" value="PDZ"/>
</dbReference>
<feature type="compositionally biased region" description="Basic and acidic residues" evidence="1">
    <location>
        <begin position="16"/>
        <end position="25"/>
    </location>
</feature>
<accession>A0A226ERW1</accession>
<dbReference type="OrthoDB" id="165498at2759"/>
<dbReference type="PROSITE" id="PS50106">
    <property type="entry name" value="PDZ"/>
    <property type="match status" value="3"/>
</dbReference>
<feature type="compositionally biased region" description="Low complexity" evidence="1">
    <location>
        <begin position="524"/>
        <end position="539"/>
    </location>
</feature>
<feature type="region of interest" description="Disordered" evidence="1">
    <location>
        <begin position="493"/>
        <end position="550"/>
    </location>
</feature>
<feature type="region of interest" description="Disordered" evidence="1">
    <location>
        <begin position="349"/>
        <end position="377"/>
    </location>
</feature>
<dbReference type="Proteomes" id="UP000198287">
    <property type="component" value="Unassembled WGS sequence"/>
</dbReference>
<dbReference type="Pfam" id="PF00595">
    <property type="entry name" value="PDZ"/>
    <property type="match status" value="2"/>
</dbReference>
<feature type="compositionally biased region" description="Polar residues" evidence="1">
    <location>
        <begin position="706"/>
        <end position="719"/>
    </location>
</feature>
<dbReference type="SUPFAM" id="SSF50156">
    <property type="entry name" value="PDZ domain-like"/>
    <property type="match status" value="3"/>
</dbReference>
<dbReference type="SMART" id="SM00228">
    <property type="entry name" value="PDZ"/>
    <property type="match status" value="3"/>
</dbReference>
<dbReference type="STRING" id="158441.A0A226ERW1"/>
<feature type="domain" description="PDZ" evidence="2">
    <location>
        <begin position="556"/>
        <end position="637"/>
    </location>
</feature>
<dbReference type="PANTHER" id="PTHR46900">
    <property type="entry name" value="TYROSINE-PROTEIN PHOSPHATASE NON-RECEPTOR TYPE 13"/>
    <property type="match status" value="1"/>
</dbReference>
<reference evidence="3 4" key="1">
    <citation type="submission" date="2015-12" db="EMBL/GenBank/DDBJ databases">
        <title>The genome of Folsomia candida.</title>
        <authorList>
            <person name="Faddeeva A."/>
            <person name="Derks M.F."/>
            <person name="Anvar Y."/>
            <person name="Smit S."/>
            <person name="Van Straalen N."/>
            <person name="Roelofs D."/>
        </authorList>
    </citation>
    <scope>NUCLEOTIDE SEQUENCE [LARGE SCALE GENOMIC DNA]</scope>
    <source>
        <strain evidence="3 4">VU population</strain>
        <tissue evidence="3">Whole body</tissue>
    </source>
</reference>
<feature type="compositionally biased region" description="Polar residues" evidence="1">
    <location>
        <begin position="540"/>
        <end position="549"/>
    </location>
</feature>
<feature type="compositionally biased region" description="Polar residues" evidence="1">
    <location>
        <begin position="108"/>
        <end position="124"/>
    </location>
</feature>
<feature type="region of interest" description="Disordered" evidence="1">
    <location>
        <begin position="637"/>
        <end position="657"/>
    </location>
</feature>
<protein>
    <submittedName>
        <fullName evidence="3">Tyrosine-protein phosphatase non-receptor type 13</fullName>
    </submittedName>
</protein>
<dbReference type="OMA" id="SASMWDI"/>
<evidence type="ECO:0000313" key="3">
    <source>
        <dbReference type="EMBL" id="OXA60375.1"/>
    </source>
</evidence>
<feature type="compositionally biased region" description="Gly residues" evidence="1">
    <location>
        <begin position="688"/>
        <end position="698"/>
    </location>
</feature>
<feature type="compositionally biased region" description="Low complexity" evidence="1">
    <location>
        <begin position="928"/>
        <end position="945"/>
    </location>
</feature>
<keyword evidence="4" id="KW-1185">Reference proteome</keyword>
<dbReference type="InterPro" id="IPR052074">
    <property type="entry name" value="NonRcpt_TyrProt_Phosphatase"/>
</dbReference>
<feature type="domain" description="PDZ" evidence="2">
    <location>
        <begin position="1022"/>
        <end position="1102"/>
    </location>
</feature>
<evidence type="ECO:0000256" key="1">
    <source>
        <dbReference type="SAM" id="MobiDB-lite"/>
    </source>
</evidence>
<proteinExistence type="predicted"/>
<feature type="compositionally biased region" description="Polar residues" evidence="1">
    <location>
        <begin position="844"/>
        <end position="873"/>
    </location>
</feature>
<feature type="compositionally biased region" description="Basic residues" evidence="1">
    <location>
        <begin position="26"/>
        <end position="35"/>
    </location>
</feature>
<dbReference type="InterPro" id="IPR036034">
    <property type="entry name" value="PDZ_sf"/>
</dbReference>
<dbReference type="EMBL" id="LNIX01000002">
    <property type="protein sequence ID" value="OXA60375.1"/>
    <property type="molecule type" value="Genomic_DNA"/>
</dbReference>
<gene>
    <name evidence="3" type="ORF">Fcan01_04965</name>
</gene>
<name>A0A226ERW1_FOLCA</name>
<feature type="compositionally biased region" description="Basic and acidic residues" evidence="1">
    <location>
        <begin position="970"/>
        <end position="981"/>
    </location>
</feature>
<dbReference type="CDD" id="cd00136">
    <property type="entry name" value="PDZ_canonical"/>
    <property type="match status" value="1"/>
</dbReference>